<dbReference type="CDD" id="cd00761">
    <property type="entry name" value="Glyco_tranf_GTA_type"/>
    <property type="match status" value="1"/>
</dbReference>
<feature type="domain" description="Glycosyltransferase 2-like" evidence="1">
    <location>
        <begin position="11"/>
        <end position="180"/>
    </location>
</feature>
<name>A0A1F8DGJ4_9BACT</name>
<sequence>MGSNKKPINLSIIIPSRDCPYLMKTIQSILDNCVTNIEIMVNIDGKPPRKFIKDKKVTYIVQPTPIGMRGGINNGLKAAKGKFIMKCDDHCLFAKGFDKILTNTMQENWLVTPKRYSLNEVKWERDETRPIKEYLYLSYPKKSVHGLAMFPVDWNKKSDRLIDDTMMIQGSCWLANRKYFMKRVGFLDDKPETYGTFAQEPVEVALKYWLGGGAVKVNKNTWYAHLKKSKRYYNETGWAEKFAKQNKAVAKGNEWATVHWMNNEEPNMIHPFSWFIKKFQPIPGWENYK</sequence>
<dbReference type="SUPFAM" id="SSF53448">
    <property type="entry name" value="Nucleotide-diphospho-sugar transferases"/>
    <property type="match status" value="1"/>
</dbReference>
<dbReference type="Pfam" id="PF00535">
    <property type="entry name" value="Glycos_transf_2"/>
    <property type="match status" value="1"/>
</dbReference>
<reference evidence="2 3" key="1">
    <citation type="journal article" date="2016" name="Nat. Commun.">
        <title>Thousands of microbial genomes shed light on interconnected biogeochemical processes in an aquifer system.</title>
        <authorList>
            <person name="Anantharaman K."/>
            <person name="Brown C.T."/>
            <person name="Hug L.A."/>
            <person name="Sharon I."/>
            <person name="Castelle C.J."/>
            <person name="Probst A.J."/>
            <person name="Thomas B.C."/>
            <person name="Singh A."/>
            <person name="Wilkins M.J."/>
            <person name="Karaoz U."/>
            <person name="Brodie E.L."/>
            <person name="Williams K.H."/>
            <person name="Hubbard S.S."/>
            <person name="Banfield J.F."/>
        </authorList>
    </citation>
    <scope>NUCLEOTIDE SEQUENCE [LARGE SCALE GENOMIC DNA]</scope>
</reference>
<gene>
    <name evidence="2" type="ORF">A2573_00455</name>
</gene>
<accession>A0A1F8DGJ4</accession>
<evidence type="ECO:0000313" key="2">
    <source>
        <dbReference type="EMBL" id="OGM87723.1"/>
    </source>
</evidence>
<dbReference type="Proteomes" id="UP000177596">
    <property type="component" value="Unassembled WGS sequence"/>
</dbReference>
<dbReference type="InterPro" id="IPR001173">
    <property type="entry name" value="Glyco_trans_2-like"/>
</dbReference>
<dbReference type="EMBL" id="MGIL01000022">
    <property type="protein sequence ID" value="OGM87723.1"/>
    <property type="molecule type" value="Genomic_DNA"/>
</dbReference>
<organism evidence="2 3">
    <name type="scientific">Candidatus Woesebacteria bacterium RIFOXYD1_FULL_43_18</name>
    <dbReference type="NCBI Taxonomy" id="1802551"/>
    <lineage>
        <taxon>Bacteria</taxon>
        <taxon>Candidatus Woeseibacteriota</taxon>
    </lineage>
</organism>
<dbReference type="InterPro" id="IPR029044">
    <property type="entry name" value="Nucleotide-diphossugar_trans"/>
</dbReference>
<evidence type="ECO:0000259" key="1">
    <source>
        <dbReference type="Pfam" id="PF00535"/>
    </source>
</evidence>
<dbReference type="AlphaFoldDB" id="A0A1F8DGJ4"/>
<dbReference type="Gene3D" id="3.90.550.10">
    <property type="entry name" value="Spore Coat Polysaccharide Biosynthesis Protein SpsA, Chain A"/>
    <property type="match status" value="1"/>
</dbReference>
<proteinExistence type="predicted"/>
<comment type="caution">
    <text evidence="2">The sequence shown here is derived from an EMBL/GenBank/DDBJ whole genome shotgun (WGS) entry which is preliminary data.</text>
</comment>
<evidence type="ECO:0000313" key="3">
    <source>
        <dbReference type="Proteomes" id="UP000177596"/>
    </source>
</evidence>
<protein>
    <recommendedName>
        <fullName evidence="1">Glycosyltransferase 2-like domain-containing protein</fullName>
    </recommendedName>
</protein>